<dbReference type="Proteomes" id="UP000433483">
    <property type="component" value="Unassembled WGS sequence"/>
</dbReference>
<dbReference type="EMBL" id="QXFW01001403">
    <property type="protein sequence ID" value="KAE8991331.1"/>
    <property type="molecule type" value="Genomic_DNA"/>
</dbReference>
<dbReference type="EMBL" id="QXFX01001987">
    <property type="protein sequence ID" value="KAE9082171.1"/>
    <property type="molecule type" value="Genomic_DNA"/>
</dbReference>
<evidence type="ECO:0000313" key="7">
    <source>
        <dbReference type="EMBL" id="KAE9195203.1"/>
    </source>
</evidence>
<dbReference type="EMBL" id="QXGE01001384">
    <property type="protein sequence ID" value="KAE9293363.1"/>
    <property type="molecule type" value="Genomic_DNA"/>
</dbReference>
<evidence type="ECO:0000313" key="15">
    <source>
        <dbReference type="Proteomes" id="UP000440367"/>
    </source>
</evidence>
<evidence type="ECO:0000313" key="16">
    <source>
        <dbReference type="Proteomes" id="UP000440732"/>
    </source>
</evidence>
<evidence type="ECO:0000313" key="9">
    <source>
        <dbReference type="EMBL" id="KAE9202789.1"/>
    </source>
</evidence>
<evidence type="ECO:0000313" key="11">
    <source>
        <dbReference type="EMBL" id="KAE9318043.1"/>
    </source>
</evidence>
<evidence type="ECO:0000256" key="1">
    <source>
        <dbReference type="SAM" id="SignalP"/>
    </source>
</evidence>
<dbReference type="EMBL" id="QXGF01001430">
    <property type="protein sequence ID" value="KAE8930059.1"/>
    <property type="molecule type" value="Genomic_DNA"/>
</dbReference>
<comment type="caution">
    <text evidence="6">The sequence shown here is derived from an EMBL/GenBank/DDBJ whole genome shotgun (WGS) entry which is preliminary data.</text>
</comment>
<evidence type="ECO:0000313" key="6">
    <source>
        <dbReference type="EMBL" id="KAE9120644.1"/>
    </source>
</evidence>
<dbReference type="EMBL" id="QXGC01001446">
    <property type="protein sequence ID" value="KAE9202789.1"/>
    <property type="molecule type" value="Genomic_DNA"/>
</dbReference>
<dbReference type="EMBL" id="QXFZ01001807">
    <property type="protein sequence ID" value="KAE9084686.1"/>
    <property type="molecule type" value="Genomic_DNA"/>
</dbReference>
<dbReference type="Proteomes" id="UP000440367">
    <property type="component" value="Unassembled WGS sequence"/>
</dbReference>
<dbReference type="Proteomes" id="UP000440732">
    <property type="component" value="Unassembled WGS sequence"/>
</dbReference>
<evidence type="ECO:0000313" key="21">
    <source>
        <dbReference type="Proteomes" id="UP000488956"/>
    </source>
</evidence>
<evidence type="ECO:0000313" key="5">
    <source>
        <dbReference type="EMBL" id="KAE9084686.1"/>
    </source>
</evidence>
<evidence type="ECO:0000313" key="17">
    <source>
        <dbReference type="Proteomes" id="UP000441208"/>
    </source>
</evidence>
<dbReference type="Proteomes" id="UP000441208">
    <property type="component" value="Unassembled WGS sequence"/>
</dbReference>
<keyword evidence="13" id="KW-1185">Reference proteome</keyword>
<feature type="chain" id="PRO_5036380542" description="Pectate lyase" evidence="1">
    <location>
        <begin position="18"/>
        <end position="59"/>
    </location>
</feature>
<accession>A0A6A3SNN4</accession>
<evidence type="ECO:0000313" key="10">
    <source>
        <dbReference type="EMBL" id="KAE9293363.1"/>
    </source>
</evidence>
<dbReference type="Proteomes" id="UP000486351">
    <property type="component" value="Unassembled WGS sequence"/>
</dbReference>
<evidence type="ECO:0000313" key="13">
    <source>
        <dbReference type="Proteomes" id="UP000433483"/>
    </source>
</evidence>
<evidence type="ECO:0000313" key="8">
    <source>
        <dbReference type="EMBL" id="KAE9195426.1"/>
    </source>
</evidence>
<dbReference type="Proteomes" id="UP000429523">
    <property type="component" value="Unassembled WGS sequence"/>
</dbReference>
<sequence length="59" mass="6330">MTHHTLLLFSSPLAADASSGVSEQLSNFDQDVRCISHKYSATNWLCSRQCSVGVSTAGN</sequence>
<dbReference type="Proteomes" id="UP000488956">
    <property type="component" value="Unassembled WGS sequence"/>
</dbReference>
<dbReference type="Proteomes" id="UP000476176">
    <property type="component" value="Unassembled WGS sequence"/>
</dbReference>
<dbReference type="AlphaFoldDB" id="A0A6A3SNN4"/>
<dbReference type="EMBL" id="QXGA01001377">
    <property type="protein sequence ID" value="KAE9120644.1"/>
    <property type="molecule type" value="Genomic_DNA"/>
</dbReference>
<evidence type="ECO:0000313" key="14">
    <source>
        <dbReference type="Proteomes" id="UP000437068"/>
    </source>
</evidence>
<evidence type="ECO:0000313" key="4">
    <source>
        <dbReference type="EMBL" id="KAE9082171.1"/>
    </source>
</evidence>
<dbReference type="EMBL" id="QXGD01002005">
    <property type="protein sequence ID" value="KAE9195203.1"/>
    <property type="molecule type" value="Genomic_DNA"/>
</dbReference>
<dbReference type="EMBL" id="QXFY01001428">
    <property type="protein sequence ID" value="KAE9318043.1"/>
    <property type="molecule type" value="Genomic_DNA"/>
</dbReference>
<proteinExistence type="predicted"/>
<dbReference type="Proteomes" id="UP000437068">
    <property type="component" value="Unassembled WGS sequence"/>
</dbReference>
<feature type="signal peptide" evidence="1">
    <location>
        <begin position="1"/>
        <end position="17"/>
    </location>
</feature>
<organism evidence="6 16">
    <name type="scientific">Phytophthora fragariae</name>
    <dbReference type="NCBI Taxonomy" id="53985"/>
    <lineage>
        <taxon>Eukaryota</taxon>
        <taxon>Sar</taxon>
        <taxon>Stramenopiles</taxon>
        <taxon>Oomycota</taxon>
        <taxon>Peronosporomycetes</taxon>
        <taxon>Peronosporales</taxon>
        <taxon>Peronosporaceae</taxon>
        <taxon>Phytophthora</taxon>
    </lineage>
</organism>
<name>A0A6A3SNN4_9STRA</name>
<evidence type="ECO:0000313" key="19">
    <source>
        <dbReference type="Proteomes" id="UP000476176"/>
    </source>
</evidence>
<evidence type="ECO:0000313" key="12">
    <source>
        <dbReference type="Proteomes" id="UP000429523"/>
    </source>
</evidence>
<dbReference type="OrthoDB" id="10278213at2759"/>
<evidence type="ECO:0000313" key="20">
    <source>
        <dbReference type="Proteomes" id="UP000486351"/>
    </source>
</evidence>
<evidence type="ECO:0000313" key="2">
    <source>
        <dbReference type="EMBL" id="KAE8930059.1"/>
    </source>
</evidence>
<evidence type="ECO:0000313" key="3">
    <source>
        <dbReference type="EMBL" id="KAE8991331.1"/>
    </source>
</evidence>
<evidence type="ECO:0008006" key="22">
    <source>
        <dbReference type="Google" id="ProtNLM"/>
    </source>
</evidence>
<dbReference type="Proteomes" id="UP000460718">
    <property type="component" value="Unassembled WGS sequence"/>
</dbReference>
<keyword evidence="1" id="KW-0732">Signal</keyword>
<gene>
    <name evidence="10" type="ORF">PF001_g18295</name>
    <name evidence="7" type="ORF">PF002_g23387</name>
    <name evidence="9" type="ORF">PF004_g18320</name>
    <name evidence="8" type="ORF">PF005_g17298</name>
    <name evidence="6" type="ORF">PF006_g18086</name>
    <name evidence="5" type="ORF">PF007_g21425</name>
    <name evidence="11" type="ORF">PF008_g18595</name>
    <name evidence="2" type="ORF">PF009_g19841</name>
    <name evidence="4" type="ORF">PF010_g21698</name>
    <name evidence="3" type="ORF">PF011_g17987</name>
</gene>
<dbReference type="EMBL" id="QXGB01001183">
    <property type="protein sequence ID" value="KAE9195426.1"/>
    <property type="molecule type" value="Genomic_DNA"/>
</dbReference>
<protein>
    <recommendedName>
        <fullName evidence="22">Pectate lyase</fullName>
    </recommendedName>
</protein>
<reference evidence="12 13" key="1">
    <citation type="submission" date="2018-08" db="EMBL/GenBank/DDBJ databases">
        <title>Genomic investigation of the strawberry pathogen Phytophthora fragariae indicates pathogenicity is determined by transcriptional variation in three key races.</title>
        <authorList>
            <person name="Adams T.M."/>
            <person name="Armitage A.D."/>
            <person name="Sobczyk M.K."/>
            <person name="Bates H.J."/>
            <person name="Dunwell J.M."/>
            <person name="Nellist C.F."/>
            <person name="Harrison R.J."/>
        </authorList>
    </citation>
    <scope>NUCLEOTIDE SEQUENCE [LARGE SCALE GENOMIC DNA]</scope>
    <source>
        <strain evidence="10 14">A4</strain>
        <strain evidence="7 15">BC-1</strain>
        <strain evidence="9 19">BC-23</strain>
        <strain evidence="8 13">NOV-27</strain>
        <strain evidence="6 16">NOV-5</strain>
        <strain evidence="5 17">NOV-71</strain>
        <strain evidence="11 20">NOV-77</strain>
        <strain evidence="2 12">NOV-9</strain>
        <strain evidence="4 21">ONT-3</strain>
        <strain evidence="3 18">SCRP245</strain>
    </source>
</reference>
<evidence type="ECO:0000313" key="18">
    <source>
        <dbReference type="Proteomes" id="UP000460718"/>
    </source>
</evidence>